<feature type="domain" description="AMP-dependent synthetase/ligase" evidence="4">
    <location>
        <begin position="140"/>
        <end position="500"/>
    </location>
</feature>
<dbReference type="Pfam" id="PF00501">
    <property type="entry name" value="AMP-binding"/>
    <property type="match status" value="1"/>
</dbReference>
<comment type="similarity">
    <text evidence="2">Belongs to the ATP-dependent AMP-binding enzyme family.</text>
</comment>
<evidence type="ECO:0008006" key="8">
    <source>
        <dbReference type="Google" id="ProtNLM"/>
    </source>
</evidence>
<dbReference type="EMBL" id="CAKKLH010000027">
    <property type="protein sequence ID" value="CAH0099946.1"/>
    <property type="molecule type" value="Genomic_DNA"/>
</dbReference>
<keyword evidence="7" id="KW-1185">Reference proteome</keyword>
<gene>
    <name evidence="6" type="ORF">DGAL_LOCUS2110</name>
</gene>
<dbReference type="PROSITE" id="PS00455">
    <property type="entry name" value="AMP_BINDING"/>
    <property type="match status" value="1"/>
</dbReference>
<evidence type="ECO:0000259" key="4">
    <source>
        <dbReference type="Pfam" id="PF00501"/>
    </source>
</evidence>
<dbReference type="InterPro" id="IPR025110">
    <property type="entry name" value="AMP-bd_C"/>
</dbReference>
<comment type="subcellular location">
    <subcellularLocation>
        <location evidence="1">Peroxisome</location>
    </subcellularLocation>
</comment>
<accession>A0A8J2RBY6</accession>
<feature type="domain" description="AMP-binding enzyme C-terminal" evidence="5">
    <location>
        <begin position="551"/>
        <end position="627"/>
    </location>
</feature>
<dbReference type="InterPro" id="IPR020845">
    <property type="entry name" value="AMP-binding_CS"/>
</dbReference>
<proteinExistence type="inferred from homology"/>
<reference evidence="6" key="1">
    <citation type="submission" date="2021-11" db="EMBL/GenBank/DDBJ databases">
        <authorList>
            <person name="Schell T."/>
        </authorList>
    </citation>
    <scope>NUCLEOTIDE SEQUENCE</scope>
    <source>
        <strain evidence="6">M5</strain>
    </source>
</reference>
<evidence type="ECO:0000256" key="2">
    <source>
        <dbReference type="ARBA" id="ARBA00006432"/>
    </source>
</evidence>
<organism evidence="6 7">
    <name type="scientific">Daphnia galeata</name>
    <dbReference type="NCBI Taxonomy" id="27404"/>
    <lineage>
        <taxon>Eukaryota</taxon>
        <taxon>Metazoa</taxon>
        <taxon>Ecdysozoa</taxon>
        <taxon>Arthropoda</taxon>
        <taxon>Crustacea</taxon>
        <taxon>Branchiopoda</taxon>
        <taxon>Diplostraca</taxon>
        <taxon>Cladocera</taxon>
        <taxon>Anomopoda</taxon>
        <taxon>Daphniidae</taxon>
        <taxon>Daphnia</taxon>
    </lineage>
</organism>
<dbReference type="GO" id="GO:0016405">
    <property type="term" value="F:CoA-ligase activity"/>
    <property type="evidence" value="ECO:0007669"/>
    <property type="project" value="TreeGrafter"/>
</dbReference>
<name>A0A8J2RBY6_9CRUS</name>
<dbReference type="Pfam" id="PF13193">
    <property type="entry name" value="AMP-binding_C"/>
    <property type="match status" value="1"/>
</dbReference>
<dbReference type="Gene3D" id="2.30.38.10">
    <property type="entry name" value="Luciferase, Domain 3"/>
    <property type="match status" value="1"/>
</dbReference>
<keyword evidence="3" id="KW-0576">Peroxisome</keyword>
<dbReference type="InterPro" id="IPR000873">
    <property type="entry name" value="AMP-dep_synth/lig_dom"/>
</dbReference>
<dbReference type="PANTHER" id="PTHR24096:SF422">
    <property type="entry name" value="BCDNA.GH02901"/>
    <property type="match status" value="1"/>
</dbReference>
<dbReference type="GO" id="GO:0005777">
    <property type="term" value="C:peroxisome"/>
    <property type="evidence" value="ECO:0007669"/>
    <property type="project" value="UniProtKB-SubCell"/>
</dbReference>
<dbReference type="Gene3D" id="3.30.300.30">
    <property type="match status" value="1"/>
</dbReference>
<dbReference type="FunFam" id="3.30.300.30:FF:000007">
    <property type="entry name" value="4-coumarate--CoA ligase 2"/>
    <property type="match status" value="1"/>
</dbReference>
<comment type="caution">
    <text evidence="6">The sequence shown here is derived from an EMBL/GenBank/DDBJ whole genome shotgun (WGS) entry which is preliminary data.</text>
</comment>
<protein>
    <recommendedName>
        <fullName evidence="8">4-coumarate--CoA ligase</fullName>
    </recommendedName>
</protein>
<evidence type="ECO:0000313" key="7">
    <source>
        <dbReference type="Proteomes" id="UP000789390"/>
    </source>
</evidence>
<evidence type="ECO:0000256" key="3">
    <source>
        <dbReference type="ARBA" id="ARBA00023140"/>
    </source>
</evidence>
<dbReference type="PANTHER" id="PTHR24096">
    <property type="entry name" value="LONG-CHAIN-FATTY-ACID--COA LIGASE"/>
    <property type="match status" value="1"/>
</dbReference>
<evidence type="ECO:0000313" key="6">
    <source>
        <dbReference type="EMBL" id="CAH0099946.1"/>
    </source>
</evidence>
<dbReference type="InterPro" id="IPR045851">
    <property type="entry name" value="AMP-bd_C_sf"/>
</dbReference>
<evidence type="ECO:0000256" key="1">
    <source>
        <dbReference type="ARBA" id="ARBA00004275"/>
    </source>
</evidence>
<dbReference type="Proteomes" id="UP000789390">
    <property type="component" value="Unassembled WGS sequence"/>
</dbReference>
<sequence length="642" mass="70989">MAGFRLPSLKSLANLSGISARVSTGPQHFQQLKKFQNLVQHRHRSSTASSVNLSSERINDNVVYSRHEDCFLHTQTMVQRFFEQASLWPNHTAVNEKLRILKHVCVNTNTLVDFVTSKGKAVTGINNSWPHPSSRECGITGRKYTYDKVRMLTRRFGSALVRMGFKKSEVLGLVLPNLPEFPIVMLGAAGIGMPVTTVNPIYTAEEIARQMQNSGTSVVVTIPQMADTIREVASLCPEIRRLIVVGGPQEGFVSLSEMFQDSGDLFDENIEIDPFEDMFVLPYSSGTTGLPKGVMLTHSNIGANVQQIVHPGTCRVIPTTSSNVSDSFQEVYICVLPFFHIYGMVGTMFTGLDHGAKLVTLPRFESESFLNCLYQHHPTMLQLVPPLVSFLGHRPDLKLEAFHRLHTVFCGAAPLGPAAANKLMDRLGRRDILMQEGYGMTESSPVTHMSPIINNQIGSFGEPVSRTRVKVVDLNTGESLGPGQEGEMCVFGPQVMKGYYKNVKATEETIDSAGWLHTGDIAYYDEQNQFFIVDRLKELIKVKGLQVSPSELEDVLRRHPAVLDVAVIGVPDDIAGELPRAYVVKKNGISVSKDDIAEFVDVKVAPHKRLKGGVVFIDAIPKTNTGKLLRRELKSMLLSQIS</sequence>
<dbReference type="Gene3D" id="3.40.50.980">
    <property type="match status" value="2"/>
</dbReference>
<evidence type="ECO:0000259" key="5">
    <source>
        <dbReference type="Pfam" id="PF13193"/>
    </source>
</evidence>
<dbReference type="SUPFAM" id="SSF56801">
    <property type="entry name" value="Acetyl-CoA synthetase-like"/>
    <property type="match status" value="1"/>
</dbReference>
<dbReference type="CDD" id="cd05911">
    <property type="entry name" value="Firefly_Luc_like"/>
    <property type="match status" value="1"/>
</dbReference>
<dbReference type="AlphaFoldDB" id="A0A8J2RBY6"/>
<dbReference type="OrthoDB" id="10253869at2759"/>